<feature type="binding site" evidence="10">
    <location>
        <position position="95"/>
    </location>
    <ligand>
        <name>Zn(2+)</name>
        <dbReference type="ChEBI" id="CHEBI:29105"/>
    </ligand>
</feature>
<evidence type="ECO:0000256" key="4">
    <source>
        <dbReference type="ARBA" id="ARBA00022801"/>
    </source>
</evidence>
<gene>
    <name evidence="11" type="ORF">AF331_04425</name>
</gene>
<dbReference type="InterPro" id="IPR006549">
    <property type="entry name" value="HAD-SF_hydro_IIIA"/>
</dbReference>
<feature type="binding site" evidence="10">
    <location>
        <position position="103"/>
    </location>
    <ligand>
        <name>Zn(2+)</name>
        <dbReference type="ChEBI" id="CHEBI:29105"/>
    </ligand>
</feature>
<dbReference type="InterPro" id="IPR004446">
    <property type="entry name" value="Heptose_bisP_phosphatase"/>
</dbReference>
<dbReference type="CDD" id="cd07503">
    <property type="entry name" value="HAD_HisB-N"/>
    <property type="match status" value="1"/>
</dbReference>
<evidence type="ECO:0000256" key="6">
    <source>
        <dbReference type="ARBA" id="ARBA00031828"/>
    </source>
</evidence>
<dbReference type="GO" id="GO:0005737">
    <property type="term" value="C:cytoplasm"/>
    <property type="evidence" value="ECO:0007669"/>
    <property type="project" value="UniProtKB-SubCell"/>
</dbReference>
<dbReference type="SUPFAM" id="SSF56784">
    <property type="entry name" value="HAD-like"/>
    <property type="match status" value="1"/>
</dbReference>
<comment type="cofactor">
    <cofactor evidence="10">
        <name>Mg(2+)</name>
        <dbReference type="ChEBI" id="CHEBI:18420"/>
    </cofactor>
</comment>
<dbReference type="PANTHER" id="PTHR42891">
    <property type="entry name" value="D-GLYCERO-BETA-D-MANNO-HEPTOSE-1,7-BISPHOSPHATE 7-PHOSPHATASE"/>
    <property type="match status" value="1"/>
</dbReference>
<evidence type="ECO:0000313" key="12">
    <source>
        <dbReference type="Proteomes" id="UP000037405"/>
    </source>
</evidence>
<dbReference type="RefSeq" id="WP_053426938.1">
    <property type="nucleotide sequence ID" value="NZ_CP096885.1"/>
</dbReference>
<evidence type="ECO:0000256" key="2">
    <source>
        <dbReference type="ARBA" id="ARBA00022490"/>
    </source>
</evidence>
<keyword evidence="10" id="KW-0460">Magnesium</keyword>
<comment type="similarity">
    <text evidence="7">Belongs to the gmhB family.</text>
</comment>
<dbReference type="AlphaFoldDB" id="A0A0M0GPP0"/>
<dbReference type="InterPro" id="IPR006543">
    <property type="entry name" value="Histidinol-phos"/>
</dbReference>
<feature type="binding site" evidence="10">
    <location>
        <position position="8"/>
    </location>
    <ligand>
        <name>Mg(2+)</name>
        <dbReference type="ChEBI" id="CHEBI:18420"/>
    </ligand>
</feature>
<dbReference type="PIRSF" id="PIRSF004682">
    <property type="entry name" value="GmhB"/>
    <property type="match status" value="1"/>
</dbReference>
<dbReference type="Pfam" id="PF13242">
    <property type="entry name" value="Hydrolase_like"/>
    <property type="match status" value="1"/>
</dbReference>
<evidence type="ECO:0000313" key="11">
    <source>
        <dbReference type="EMBL" id="KON91748.1"/>
    </source>
</evidence>
<evidence type="ECO:0000256" key="10">
    <source>
        <dbReference type="PIRSR" id="PIRSR004682-4"/>
    </source>
</evidence>
<dbReference type="GO" id="GO:0016791">
    <property type="term" value="F:phosphatase activity"/>
    <property type="evidence" value="ECO:0007669"/>
    <property type="project" value="InterPro"/>
</dbReference>
<proteinExistence type="inferred from homology"/>
<dbReference type="NCBIfam" id="TIGR01662">
    <property type="entry name" value="HAD-SF-IIIA"/>
    <property type="match status" value="1"/>
</dbReference>
<dbReference type="InterPro" id="IPR023214">
    <property type="entry name" value="HAD_sf"/>
</dbReference>
<dbReference type="NCBIfam" id="TIGR01656">
    <property type="entry name" value="Histidinol-ppas"/>
    <property type="match status" value="1"/>
</dbReference>
<feature type="active site" description="Proton donor" evidence="8">
    <location>
        <position position="10"/>
    </location>
</feature>
<protein>
    <recommendedName>
        <fullName evidence="6 7">D,D-heptose 1,7-bisphosphate phosphatase</fullName>
        <ecNumber evidence="7">3.1.3.-</ecNumber>
    </recommendedName>
</protein>
<dbReference type="InterPro" id="IPR036412">
    <property type="entry name" value="HAD-like_sf"/>
</dbReference>
<feature type="binding site" evidence="10">
    <location>
        <position position="93"/>
    </location>
    <ligand>
        <name>Zn(2+)</name>
        <dbReference type="ChEBI" id="CHEBI:29105"/>
    </ligand>
</feature>
<keyword evidence="3 10" id="KW-0479">Metal-binding</keyword>
<keyword evidence="2 7" id="KW-0963">Cytoplasm</keyword>
<evidence type="ECO:0000256" key="7">
    <source>
        <dbReference type="PIRNR" id="PIRNR004682"/>
    </source>
</evidence>
<dbReference type="Proteomes" id="UP000037405">
    <property type="component" value="Unassembled WGS sequence"/>
</dbReference>
<keyword evidence="10" id="KW-0862">Zinc</keyword>
<dbReference type="EC" id="3.1.3.-" evidence="7"/>
<feature type="site" description="Stabilizes the phosphoryl group" evidence="9">
    <location>
        <position position="105"/>
    </location>
</feature>
<organism evidence="11 12">
    <name type="scientific">Rossellomorea marisflavi</name>
    <dbReference type="NCBI Taxonomy" id="189381"/>
    <lineage>
        <taxon>Bacteria</taxon>
        <taxon>Bacillati</taxon>
        <taxon>Bacillota</taxon>
        <taxon>Bacilli</taxon>
        <taxon>Bacillales</taxon>
        <taxon>Bacillaceae</taxon>
        <taxon>Rossellomorea</taxon>
    </lineage>
</organism>
<feature type="binding site" evidence="10">
    <location>
        <position position="10"/>
    </location>
    <ligand>
        <name>Mg(2+)</name>
        <dbReference type="ChEBI" id="CHEBI:18420"/>
    </ligand>
</feature>
<evidence type="ECO:0000256" key="8">
    <source>
        <dbReference type="PIRSR" id="PIRSR004682-1"/>
    </source>
</evidence>
<feature type="binding site" evidence="10">
    <location>
        <position position="101"/>
    </location>
    <ligand>
        <name>Zn(2+)</name>
        <dbReference type="ChEBI" id="CHEBI:29105"/>
    </ligand>
</feature>
<comment type="caution">
    <text evidence="11">The sequence shown here is derived from an EMBL/GenBank/DDBJ whole genome shotgun (WGS) entry which is preliminary data.</text>
</comment>
<dbReference type="PANTHER" id="PTHR42891:SF1">
    <property type="entry name" value="D-GLYCERO-BETA-D-MANNO-HEPTOSE-1,7-BISPHOSPHATE 7-PHOSPHATASE"/>
    <property type="match status" value="1"/>
</dbReference>
<name>A0A0M0GPP0_9BACI</name>
<evidence type="ECO:0000256" key="5">
    <source>
        <dbReference type="ARBA" id="ARBA00023277"/>
    </source>
</evidence>
<comment type="cofactor">
    <cofactor evidence="10">
        <name>Zn(2+)</name>
        <dbReference type="ChEBI" id="CHEBI:29105"/>
    </cofactor>
</comment>
<evidence type="ECO:0000256" key="9">
    <source>
        <dbReference type="PIRSR" id="PIRSR004682-3"/>
    </source>
</evidence>
<keyword evidence="12" id="KW-1185">Reference proteome</keyword>
<evidence type="ECO:0000256" key="1">
    <source>
        <dbReference type="ARBA" id="ARBA00004496"/>
    </source>
</evidence>
<feature type="site" description="Contributes to substrate recognition" evidence="9">
    <location>
        <position position="104"/>
    </location>
</feature>
<dbReference type="GO" id="GO:0046872">
    <property type="term" value="F:metal ion binding"/>
    <property type="evidence" value="ECO:0007669"/>
    <property type="project" value="UniProtKB-KW"/>
</dbReference>
<dbReference type="OrthoDB" id="9801899at2"/>
<feature type="site" description="Stabilizes the phosphoryl group" evidence="9">
    <location>
        <position position="54"/>
    </location>
</feature>
<dbReference type="GO" id="GO:0005975">
    <property type="term" value="P:carbohydrate metabolic process"/>
    <property type="evidence" value="ECO:0007669"/>
    <property type="project" value="InterPro"/>
</dbReference>
<comment type="subcellular location">
    <subcellularLocation>
        <location evidence="1 7">Cytoplasm</location>
    </subcellularLocation>
</comment>
<feature type="binding site" evidence="10">
    <location>
        <position position="130"/>
    </location>
    <ligand>
        <name>Mg(2+)</name>
        <dbReference type="ChEBI" id="CHEBI:18420"/>
    </ligand>
</feature>
<evidence type="ECO:0000256" key="3">
    <source>
        <dbReference type="ARBA" id="ARBA00022723"/>
    </source>
</evidence>
<dbReference type="STRING" id="189381.GCA_900166615_03407"/>
<keyword evidence="4 7" id="KW-0378">Hydrolase</keyword>
<sequence length="183" mass="20081">MKKAIFLDRDGVINEVKTSRVKFVNRPDQFFFLPRVQEAIKRLSNGGYELFVVTNQGGVGLGFLKPGQLEDIHAFMLKELSSLGATIKEVAVCTHAPHSGCSCRKPEAGMLLDLSERHGIDLASSYMVGDREPDILAGRNAGCMTILISDAPLPGVKADFVFPDLWEASLFLVDDEHHTHLGT</sequence>
<keyword evidence="5 7" id="KW-0119">Carbohydrate metabolism</keyword>
<dbReference type="PATRIC" id="fig|189381.12.peg.1002"/>
<accession>A0A0M0GPP0</accession>
<feature type="active site" description="Nucleophile" evidence="8">
    <location>
        <position position="8"/>
    </location>
</feature>
<dbReference type="Gene3D" id="3.40.50.1000">
    <property type="entry name" value="HAD superfamily/HAD-like"/>
    <property type="match status" value="1"/>
</dbReference>
<reference evidence="12" key="1">
    <citation type="submission" date="2015-07" db="EMBL/GenBank/DDBJ databases">
        <title>Fjat-14235 jcm11544.</title>
        <authorList>
            <person name="Liu B."/>
            <person name="Wang J."/>
            <person name="Zhu Y."/>
            <person name="Liu G."/>
            <person name="Chen Q."/>
            <person name="Chen Z."/>
            <person name="Lan J."/>
            <person name="Che J."/>
            <person name="Ge C."/>
            <person name="Shi H."/>
            <person name="Pan Z."/>
            <person name="Liu X."/>
        </authorList>
    </citation>
    <scope>NUCLEOTIDE SEQUENCE [LARGE SCALE GENOMIC DNA]</scope>
    <source>
        <strain evidence="12">JCM 11544</strain>
    </source>
</reference>
<dbReference type="EMBL" id="LGUE01000001">
    <property type="protein sequence ID" value="KON91748.1"/>
    <property type="molecule type" value="Genomic_DNA"/>
</dbReference>